<accession>A0A914AKH2</accession>
<dbReference type="OrthoDB" id="2228at2759"/>
<keyword evidence="2" id="KW-0813">Transport</keyword>
<evidence type="ECO:0000256" key="1">
    <source>
        <dbReference type="ARBA" id="ARBA00009884"/>
    </source>
</evidence>
<dbReference type="Gene3D" id="3.40.50.2060">
    <property type="match status" value="1"/>
</dbReference>
<keyword evidence="5" id="KW-1185">Reference proteome</keyword>
<dbReference type="InterPro" id="IPR027482">
    <property type="entry name" value="Sec1-like_dom2"/>
</dbReference>
<evidence type="ECO:0000313" key="5">
    <source>
        <dbReference type="Proteomes" id="UP000887568"/>
    </source>
</evidence>
<dbReference type="Gene3D" id="3.90.830.10">
    <property type="entry name" value="Syntaxin Binding Protein 1, Chain A, domain 2"/>
    <property type="match status" value="1"/>
</dbReference>
<dbReference type="FunFam" id="3.40.50.2060:FF:000001">
    <property type="entry name" value="syntaxin-binding protein 1 isoform X2"/>
    <property type="match status" value="1"/>
</dbReference>
<dbReference type="Proteomes" id="UP000887568">
    <property type="component" value="Unplaced"/>
</dbReference>
<evidence type="ECO:0000256" key="3">
    <source>
        <dbReference type="ARBA" id="ARBA00022927"/>
    </source>
</evidence>
<proteinExistence type="inferred from homology"/>
<evidence type="ECO:0000256" key="2">
    <source>
        <dbReference type="ARBA" id="ARBA00022448"/>
    </source>
</evidence>
<dbReference type="GO" id="GO:0016192">
    <property type="term" value="P:vesicle-mediated transport"/>
    <property type="evidence" value="ECO:0007669"/>
    <property type="project" value="InterPro"/>
</dbReference>
<name>A0A914AKH2_PATMI</name>
<dbReference type="InterPro" id="IPR001619">
    <property type="entry name" value="Sec1-like"/>
</dbReference>
<reference evidence="4" key="1">
    <citation type="submission" date="2022-11" db="UniProtKB">
        <authorList>
            <consortium name="EnsemblMetazoa"/>
        </authorList>
    </citation>
    <scope>IDENTIFICATION</scope>
</reference>
<dbReference type="PIRSF" id="PIRSF005715">
    <property type="entry name" value="VPS45_Sec1"/>
    <property type="match status" value="1"/>
</dbReference>
<comment type="similarity">
    <text evidence="1">Belongs to the STXBP/unc-18/SEC1 family.</text>
</comment>
<dbReference type="SUPFAM" id="SSF56815">
    <property type="entry name" value="Sec1/munc18-like (SM) proteins"/>
    <property type="match status" value="1"/>
</dbReference>
<dbReference type="PANTHER" id="PTHR11679">
    <property type="entry name" value="VESICLE PROTEIN SORTING-ASSOCIATED"/>
    <property type="match status" value="1"/>
</dbReference>
<evidence type="ECO:0000313" key="4">
    <source>
        <dbReference type="EnsemblMetazoa" id="XP_038064071.1"/>
    </source>
</evidence>
<dbReference type="InterPro" id="IPR036045">
    <property type="entry name" value="Sec1-like_sf"/>
</dbReference>
<organism evidence="4 5">
    <name type="scientific">Patiria miniata</name>
    <name type="common">Bat star</name>
    <name type="synonym">Asterina miniata</name>
    <dbReference type="NCBI Taxonomy" id="46514"/>
    <lineage>
        <taxon>Eukaryota</taxon>
        <taxon>Metazoa</taxon>
        <taxon>Echinodermata</taxon>
        <taxon>Eleutherozoa</taxon>
        <taxon>Asterozoa</taxon>
        <taxon>Asteroidea</taxon>
        <taxon>Valvatacea</taxon>
        <taxon>Valvatida</taxon>
        <taxon>Asterinidae</taxon>
        <taxon>Patiria</taxon>
    </lineage>
</organism>
<dbReference type="InterPro" id="IPR043154">
    <property type="entry name" value="Sec-1-like_dom1"/>
</dbReference>
<dbReference type="Gene3D" id="3.40.50.1910">
    <property type="match status" value="1"/>
</dbReference>
<dbReference type="FunFam" id="3.90.830.10:FF:000001">
    <property type="entry name" value="syntaxin-binding protein 1 isoform X2"/>
    <property type="match status" value="1"/>
</dbReference>
<dbReference type="EnsemblMetazoa" id="XM_038208143.1">
    <property type="protein sequence ID" value="XP_038064071.1"/>
    <property type="gene ID" value="LOC119734608"/>
</dbReference>
<dbReference type="Pfam" id="PF00995">
    <property type="entry name" value="Sec1"/>
    <property type="match status" value="1"/>
</dbReference>
<dbReference type="Gene3D" id="1.25.40.60">
    <property type="match status" value="1"/>
</dbReference>
<dbReference type="OMA" id="PFTRPHT"/>
<dbReference type="InterPro" id="IPR043127">
    <property type="entry name" value="Sec-1-like_dom3a"/>
</dbReference>
<evidence type="ECO:0008006" key="6">
    <source>
        <dbReference type="Google" id="ProtNLM"/>
    </source>
</evidence>
<protein>
    <recommendedName>
        <fullName evidence="6">Syntaxin-binding protein 1</fullName>
    </recommendedName>
</protein>
<dbReference type="GeneID" id="119734608"/>
<sequence length="593" mass="67795">MALKAVVGQRIMNEIFSPLKKRNEWKVLIVDQLSMRILSSCCRMKDMTNQGITLVEDLMKKREPLRTLEAIYIMQPSEKSVAQLINDFKEPLVPQYKYAHVFFTECCPNELFSTLNKSPAKPKIMTLKEINIAFMPYESSVYSLDSPESFNSFYNPVRMGGSSVMIERIAEQIATLCASLGEYPAIRYRGEFDRNLEVAQMIQSKLDAYKADEPTMGEGPEKHRSQLIVLDRGFDVVSPLLHELTFQAMANDLLPIENDVYRYEASGSDMNDQEVLLDENDDLWTGLRHQHIADVSQAITTQLKNFAKAKIGGKMGSGGEKTSVRDLSQMLKKMPQYQKDMRKYSTHLRLAEDCMKQFKPLVESLCRVEQDLALGTNPEGEKVKDQMRNIVPILLEQKYSSYDKLRIILLYVIGKNGISEENMNKLIQHAQIPEPEKPIVTNMKHLGVQIIFDPRARKTKGPDRTHRITEHTYQLSRWTPVVKDIMEDTISDRLDLKIYPFLSGRNPASSYGGGSNPRSARYGHWHKDKQATNYKSGPRLIIFIVGGVSYSEMRCAYEVNKSPQFNKWECYIGSTHILTPEGFLTDLRDLSNS</sequence>
<dbReference type="RefSeq" id="XP_038064071.1">
    <property type="nucleotide sequence ID" value="XM_038208143.1"/>
</dbReference>
<dbReference type="GO" id="GO:0015031">
    <property type="term" value="P:protein transport"/>
    <property type="evidence" value="ECO:0007669"/>
    <property type="project" value="UniProtKB-KW"/>
</dbReference>
<dbReference type="AlphaFoldDB" id="A0A914AKH2"/>
<keyword evidence="3" id="KW-0653">Protein transport</keyword>